<dbReference type="Gene3D" id="2.20.200.10">
    <property type="entry name" value="Outer membrane efflux proteins (OEP)"/>
    <property type="match status" value="1"/>
</dbReference>
<dbReference type="NCBIfam" id="TIGR01845">
    <property type="entry name" value="outer_NodT"/>
    <property type="match status" value="1"/>
</dbReference>
<dbReference type="Proteomes" id="UP000035170">
    <property type="component" value="Unassembled WGS sequence"/>
</dbReference>
<evidence type="ECO:0000256" key="2">
    <source>
        <dbReference type="RuleBase" id="RU362097"/>
    </source>
</evidence>
<dbReference type="GO" id="GO:0005886">
    <property type="term" value="C:plasma membrane"/>
    <property type="evidence" value="ECO:0007669"/>
    <property type="project" value="UniProtKB-SubCell"/>
</dbReference>
<dbReference type="SUPFAM" id="SSF56954">
    <property type="entry name" value="Outer membrane efflux proteins (OEP)"/>
    <property type="match status" value="1"/>
</dbReference>
<comment type="subcellular location">
    <subcellularLocation>
        <location evidence="2">Cell membrane</location>
        <topology evidence="2">Lipid-anchor</topology>
    </subcellularLocation>
</comment>
<dbReference type="InterPro" id="IPR003423">
    <property type="entry name" value="OMP_efflux"/>
</dbReference>
<keyword evidence="2" id="KW-0564">Palmitate</keyword>
<dbReference type="PANTHER" id="PTHR30203:SF21">
    <property type="entry name" value="OUTER MEMBRANE COMPONENT OF MULTIDRUG EFFLUX PUMP-RELATED"/>
    <property type="match status" value="1"/>
</dbReference>
<evidence type="ECO:0000313" key="3">
    <source>
        <dbReference type="EMBL" id="KLN52487.1"/>
    </source>
</evidence>
<dbReference type="EMBL" id="JZWI01000052">
    <property type="protein sequence ID" value="KLN52487.1"/>
    <property type="molecule type" value="Genomic_DNA"/>
</dbReference>
<dbReference type="Pfam" id="PF02321">
    <property type="entry name" value="OEP"/>
    <property type="match status" value="2"/>
</dbReference>
<evidence type="ECO:0000256" key="1">
    <source>
        <dbReference type="ARBA" id="ARBA00007613"/>
    </source>
</evidence>
<keyword evidence="2" id="KW-0472">Membrane</keyword>
<keyword evidence="2" id="KW-1134">Transmembrane beta strand</keyword>
<feature type="signal peptide" evidence="2">
    <location>
        <begin position="1"/>
        <end position="24"/>
    </location>
</feature>
<dbReference type="AlphaFoldDB" id="A0A0H2LVH6"/>
<reference evidence="3 4" key="1">
    <citation type="submission" date="2015-03" db="EMBL/GenBank/DDBJ databases">
        <title>Genome sequence of Variovorax paradoxus TBEA6.</title>
        <authorList>
            <person name="Poehlein A."/>
            <person name="Schuldes J."/>
            <person name="Wuebbeler J.H."/>
            <person name="Hiessl S."/>
            <person name="Steinbuechel A."/>
            <person name="Daniel R."/>
        </authorList>
    </citation>
    <scope>NUCLEOTIDE SEQUENCE [LARGE SCALE GENOMIC DNA]</scope>
    <source>
        <strain evidence="3 4">TBEA6</strain>
    </source>
</reference>
<name>A0A0H2LVH6_VARPD</name>
<dbReference type="RefSeq" id="WP_047787486.1">
    <property type="nucleotide sequence ID" value="NZ_JZWI01000052.1"/>
</dbReference>
<comment type="similarity">
    <text evidence="1 2">Belongs to the outer membrane factor (OMF) (TC 1.B.17) family.</text>
</comment>
<gene>
    <name evidence="3" type="primary">ttgI4</name>
    <name evidence="3" type="ORF">VPARA_64260</name>
</gene>
<organism evidence="3 4">
    <name type="scientific">Variovorax paradoxus</name>
    <dbReference type="NCBI Taxonomy" id="34073"/>
    <lineage>
        <taxon>Bacteria</taxon>
        <taxon>Pseudomonadati</taxon>
        <taxon>Pseudomonadota</taxon>
        <taxon>Betaproteobacteria</taxon>
        <taxon>Burkholderiales</taxon>
        <taxon>Comamonadaceae</taxon>
        <taxon>Variovorax</taxon>
    </lineage>
</organism>
<accession>A0A0H2LVH6</accession>
<feature type="chain" id="PRO_5002596300" evidence="2">
    <location>
        <begin position="25"/>
        <end position="486"/>
    </location>
</feature>
<dbReference type="PROSITE" id="PS51257">
    <property type="entry name" value="PROKAR_LIPOPROTEIN"/>
    <property type="match status" value="1"/>
</dbReference>
<keyword evidence="2" id="KW-0812">Transmembrane</keyword>
<proteinExistence type="inferred from homology"/>
<dbReference type="InterPro" id="IPR010131">
    <property type="entry name" value="MdtP/NodT-like"/>
</dbReference>
<keyword evidence="2" id="KW-0732">Signal</keyword>
<dbReference type="PATRIC" id="fig|34073.19.peg.6619"/>
<dbReference type="GO" id="GO:0015562">
    <property type="term" value="F:efflux transmembrane transporter activity"/>
    <property type="evidence" value="ECO:0007669"/>
    <property type="project" value="InterPro"/>
</dbReference>
<comment type="caution">
    <text evidence="3">The sequence shown here is derived from an EMBL/GenBank/DDBJ whole genome shotgun (WGS) entry which is preliminary data.</text>
</comment>
<sequence>MNATSRLLAAATAASALLAGCAHAPVGPDYVPPVPLSFAQSASAGTFRSAGGNAADTTLPPHWWRLYDDRPLDALVTQALEHNTDLRQAVANLERDQALATEVHGNERPTVAASGGPSFGHVSGLSLLQRDDEPPSRGTYSAGVSLSYQLDLFGQLRRAIEAAEAGTGAAQAALDLVRVSVAGGVAHAYAQACSSGYRLRAAQASVRLQEEAIRLSDRLQQAGKVGEIDIARAQGQLEQLRAALPPLRAQRQGALYRLATLTGAAPRDFPAAVAACEQPPRLAGLLPVGDGAALLRRRPDVRQAERSLAVATARIGVATADLYPKVSLGLSASSAGFLAGIGNRETLSYSLGPLINWTLSNTGVARARIAQAEAATRVAAARFDGIVLTALREVETALDVYAHELERHAALSAARDQSAIVARQARTLYVNGKTAQLEALDAERTLAASEAALATSAALLAEDQVAVFMALGGGWEADEVLVNAVH</sequence>
<protein>
    <submittedName>
        <fullName evidence="3">Toluene efflux pump outer membrane protein TtgI</fullName>
    </submittedName>
</protein>
<dbReference type="PANTHER" id="PTHR30203">
    <property type="entry name" value="OUTER MEMBRANE CATION EFFLUX PROTEIN"/>
    <property type="match status" value="1"/>
</dbReference>
<keyword evidence="4" id="KW-1185">Reference proteome</keyword>
<keyword evidence="2" id="KW-0449">Lipoprotein</keyword>
<evidence type="ECO:0000313" key="4">
    <source>
        <dbReference type="Proteomes" id="UP000035170"/>
    </source>
</evidence>
<dbReference type="Gene3D" id="1.20.1600.10">
    <property type="entry name" value="Outer membrane efflux proteins (OEP)"/>
    <property type="match status" value="1"/>
</dbReference>